<dbReference type="PANTHER" id="PTHR32157:SF0">
    <property type="entry name" value="CANCER_TESTIS ANTIGEN FAMILY 47 MEMBER C1"/>
    <property type="match status" value="1"/>
</dbReference>
<accession>A0A6B0SCL7</accession>
<organism evidence="2 3">
    <name type="scientific">Bos mutus</name>
    <name type="common">wild yak</name>
    <dbReference type="NCBI Taxonomy" id="72004"/>
    <lineage>
        <taxon>Eukaryota</taxon>
        <taxon>Metazoa</taxon>
        <taxon>Chordata</taxon>
        <taxon>Craniata</taxon>
        <taxon>Vertebrata</taxon>
        <taxon>Euteleostomi</taxon>
        <taxon>Mammalia</taxon>
        <taxon>Eutheria</taxon>
        <taxon>Laurasiatheria</taxon>
        <taxon>Artiodactyla</taxon>
        <taxon>Ruminantia</taxon>
        <taxon>Pecora</taxon>
        <taxon>Bovidae</taxon>
        <taxon>Bovinae</taxon>
        <taxon>Bos</taxon>
    </lineage>
</organism>
<feature type="compositionally biased region" description="Basic and acidic residues" evidence="1">
    <location>
        <begin position="227"/>
        <end position="268"/>
    </location>
</feature>
<proteinExistence type="predicted"/>
<name>A0A6B0SCL7_9CETA</name>
<dbReference type="Proteomes" id="UP000322234">
    <property type="component" value="Unassembled WGS sequence"/>
</dbReference>
<evidence type="ECO:0000313" key="2">
    <source>
        <dbReference type="EMBL" id="MXQ99781.1"/>
    </source>
</evidence>
<feature type="region of interest" description="Disordered" evidence="1">
    <location>
        <begin position="1"/>
        <end position="79"/>
    </location>
</feature>
<evidence type="ECO:0000256" key="1">
    <source>
        <dbReference type="SAM" id="MobiDB-lite"/>
    </source>
</evidence>
<dbReference type="PANTHER" id="PTHR32157">
    <property type="entry name" value="GENE 6268-RELATED"/>
    <property type="match status" value="1"/>
</dbReference>
<dbReference type="Pfam" id="PF15623">
    <property type="entry name" value="CT47"/>
    <property type="match status" value="1"/>
</dbReference>
<evidence type="ECO:0000313" key="3">
    <source>
        <dbReference type="Proteomes" id="UP000322234"/>
    </source>
</evidence>
<reference evidence="2" key="1">
    <citation type="submission" date="2019-10" db="EMBL/GenBank/DDBJ databases">
        <title>The sequence and de novo assembly of the wild yak genome.</title>
        <authorList>
            <person name="Liu Y."/>
        </authorList>
    </citation>
    <scope>NUCLEOTIDE SEQUENCE [LARGE SCALE GENOMIC DNA]</scope>
    <source>
        <strain evidence="2">WY2019</strain>
    </source>
</reference>
<feature type="compositionally biased region" description="Basic and acidic residues" evidence="1">
    <location>
        <begin position="206"/>
        <end position="219"/>
    </location>
</feature>
<dbReference type="EMBL" id="VBQZ03001153">
    <property type="protein sequence ID" value="MXQ99781.1"/>
    <property type="molecule type" value="Genomic_DNA"/>
</dbReference>
<dbReference type="AlphaFoldDB" id="A0A6B0SCL7"/>
<protein>
    <submittedName>
        <fullName evidence="2">Uncharacterized protein</fullName>
    </submittedName>
</protein>
<keyword evidence="3" id="KW-1185">Reference proteome</keyword>
<sequence length="315" mass="34414">MSTTGDGDLTHGGQEGPTGAVGAQAGARDGVDRNSEPRRGESMPEAEAGGVVGASGGPREAALEGGNAEEDSDIRPAEEREVEEQAQGVNRMMVSRHFPMSGFSLTVLNLMHSMMNRLSDNHVILPPNDDRVLVWHQTRPRLSEHGSAAMARLSEVQVPLEESGEGPAEEAPNQEVEQAEEAQEVQQAEEAQEAKAPEEASLLKTATKESEEPSLRDMPQEPVAPEKTAECQDENSKEEAQGTKSEGKEKKYNRKQEEPEKDLDPAKERPRKSRSAVAGIKRRPLLERNYLRIANSSEFQVGPHLVINSEIFVQL</sequence>
<feature type="compositionally biased region" description="Basic and acidic residues" evidence="1">
    <location>
        <begin position="29"/>
        <end position="42"/>
    </location>
</feature>
<feature type="region of interest" description="Disordered" evidence="1">
    <location>
        <begin position="158"/>
        <end position="281"/>
    </location>
</feature>
<gene>
    <name evidence="2" type="ORF">E5288_WYG013341</name>
</gene>
<comment type="caution">
    <text evidence="2">The sequence shown here is derived from an EMBL/GenBank/DDBJ whole genome shotgun (WGS) entry which is preliminary data.</text>
</comment>
<dbReference type="InterPro" id="IPR028930">
    <property type="entry name" value="CT47"/>
</dbReference>